<dbReference type="PANTHER" id="PTHR12138">
    <property type="entry name" value="PRIMATE-EXPANDED PROTEIN FAMILY"/>
    <property type="match status" value="1"/>
</dbReference>
<keyword evidence="2" id="KW-1185">Reference proteome</keyword>
<dbReference type="PRINTS" id="PR02045">
    <property type="entry name" value="F138DOMAIN"/>
</dbReference>
<reference evidence="1" key="2">
    <citation type="submission" date="2025-08" db="UniProtKB">
        <authorList>
            <consortium name="Ensembl"/>
        </authorList>
    </citation>
    <scope>IDENTIFICATION</scope>
</reference>
<dbReference type="PANTHER" id="PTHR12138:SF154">
    <property type="entry name" value="PROTEIN-SERINE_THREONINE PHOSPHATASE"/>
    <property type="match status" value="1"/>
</dbReference>
<reference evidence="1 2" key="1">
    <citation type="submission" date="2013-03" db="EMBL/GenBank/DDBJ databases">
        <authorList>
            <person name="Warren W."/>
            <person name="Wilson R.K."/>
        </authorList>
    </citation>
    <scope>NUCLEOTIDE SEQUENCE</scope>
</reference>
<accession>A0A7N9I9W1</accession>
<sequence length="106" mass="11130">RGGLTLSPRLECSGRITAHCSFNLPGSSNPSASASQVPGTKGACQHSWLVFLFFVEIGSHCVAQAGLKFLGSHDLPASAPESAGITGVNHPVWPQTRTSFDLAIHF</sequence>
<evidence type="ECO:0000313" key="2">
    <source>
        <dbReference type="Proteomes" id="UP000233100"/>
    </source>
</evidence>
<protein>
    <submittedName>
        <fullName evidence="1">Uncharacterized protein</fullName>
    </submittedName>
</protein>
<organism evidence="1 2">
    <name type="scientific">Macaca fascicularis</name>
    <name type="common">Crab-eating macaque</name>
    <name type="synonym">Cynomolgus monkey</name>
    <dbReference type="NCBI Taxonomy" id="9541"/>
    <lineage>
        <taxon>Eukaryota</taxon>
        <taxon>Metazoa</taxon>
        <taxon>Chordata</taxon>
        <taxon>Craniata</taxon>
        <taxon>Vertebrata</taxon>
        <taxon>Euteleostomi</taxon>
        <taxon>Mammalia</taxon>
        <taxon>Eutheria</taxon>
        <taxon>Euarchontoglires</taxon>
        <taxon>Primates</taxon>
        <taxon>Haplorrhini</taxon>
        <taxon>Catarrhini</taxon>
        <taxon>Cercopithecidae</taxon>
        <taxon>Cercopithecinae</taxon>
        <taxon>Macaca</taxon>
    </lineage>
</organism>
<evidence type="ECO:0000313" key="1">
    <source>
        <dbReference type="Ensembl" id="ENSMFAP00000047217.1"/>
    </source>
</evidence>
<dbReference type="Proteomes" id="UP000233100">
    <property type="component" value="Chromosome 5"/>
</dbReference>
<dbReference type="AlphaFoldDB" id="A0A7N9I9W1"/>
<dbReference type="GeneTree" id="ENSGT01120000271815"/>
<dbReference type="Ensembl" id="ENSMFAT00000078596.1">
    <property type="protein sequence ID" value="ENSMFAP00000047217.1"/>
    <property type="gene ID" value="ENSMFAG00000049791.1"/>
</dbReference>
<reference evidence="1" key="3">
    <citation type="submission" date="2025-09" db="UniProtKB">
        <authorList>
            <consortium name="Ensembl"/>
        </authorList>
    </citation>
    <scope>IDENTIFICATION</scope>
</reference>
<proteinExistence type="predicted"/>
<name>A0A7N9I9W1_MACFA</name>